<evidence type="ECO:0000313" key="1">
    <source>
        <dbReference type="EMBL" id="WCT72088.1"/>
    </source>
</evidence>
<reference evidence="1 2" key="1">
    <citation type="submission" date="2023-02" db="EMBL/GenBank/DDBJ databases">
        <title>Genome sequence of Sphingomonas naphthae.</title>
        <authorList>
            <person name="Kim S."/>
            <person name="Heo J."/>
            <person name="Kwon S.-W."/>
        </authorList>
    </citation>
    <scope>NUCLEOTIDE SEQUENCE [LARGE SCALE GENOMIC DNA]</scope>
    <source>
        <strain evidence="1 2">KACC 18716</strain>
    </source>
</reference>
<evidence type="ECO:0008006" key="3">
    <source>
        <dbReference type="Google" id="ProtNLM"/>
    </source>
</evidence>
<protein>
    <recommendedName>
        <fullName evidence="3">Lipoprotein</fullName>
    </recommendedName>
</protein>
<accession>A0ABY7TGA0</accession>
<dbReference type="Proteomes" id="UP001220395">
    <property type="component" value="Chromosome"/>
</dbReference>
<organism evidence="1 2">
    <name type="scientific">Sphingomonas naphthae</name>
    <dbReference type="NCBI Taxonomy" id="1813468"/>
    <lineage>
        <taxon>Bacteria</taxon>
        <taxon>Pseudomonadati</taxon>
        <taxon>Pseudomonadota</taxon>
        <taxon>Alphaproteobacteria</taxon>
        <taxon>Sphingomonadales</taxon>
        <taxon>Sphingomonadaceae</taxon>
        <taxon>Sphingomonas</taxon>
    </lineage>
</organism>
<dbReference type="RefSeq" id="WP_273686038.1">
    <property type="nucleotide sequence ID" value="NZ_CP117411.1"/>
</dbReference>
<proteinExistence type="predicted"/>
<gene>
    <name evidence="1" type="ORF">PQ455_10555</name>
</gene>
<keyword evidence="2" id="KW-1185">Reference proteome</keyword>
<sequence length="134" mass="14504">MKQIALATCLVLLGCNDVAAPPAGVEKRATDQARPGLSIERLVAAEAALRAEPAVLDVLSRPHGAVKWQIAVADDGSPRWGYAAYICLRLRGLGAYDDQTDVRIVDARQARISGDFRAASLSHIRCRDEQRIDP</sequence>
<dbReference type="EMBL" id="CP117411">
    <property type="protein sequence ID" value="WCT72088.1"/>
    <property type="molecule type" value="Genomic_DNA"/>
</dbReference>
<name>A0ABY7TGA0_9SPHN</name>
<evidence type="ECO:0000313" key="2">
    <source>
        <dbReference type="Proteomes" id="UP001220395"/>
    </source>
</evidence>
<dbReference type="PROSITE" id="PS51257">
    <property type="entry name" value="PROKAR_LIPOPROTEIN"/>
    <property type="match status" value="1"/>
</dbReference>